<comment type="caution">
    <text evidence="4">The sequence shown here is derived from an EMBL/GenBank/DDBJ whole genome shotgun (WGS) entry which is preliminary data.</text>
</comment>
<dbReference type="AlphaFoldDB" id="A0A081P4V4"/>
<dbReference type="GO" id="GO:0005524">
    <property type="term" value="F:ATP binding"/>
    <property type="evidence" value="ECO:0007669"/>
    <property type="project" value="UniProtKB-KW"/>
</dbReference>
<dbReference type="InterPro" id="IPR003439">
    <property type="entry name" value="ABC_transporter-like_ATP-bd"/>
</dbReference>
<reference evidence="4 5" key="1">
    <citation type="submission" date="2014-06" db="EMBL/GenBank/DDBJ databases">
        <title>Draft genome sequence of Paenibacillus sp. MSt1.</title>
        <authorList>
            <person name="Aw Y.K."/>
            <person name="Ong K.S."/>
            <person name="Gan H.M."/>
            <person name="Lee S.M."/>
        </authorList>
    </citation>
    <scope>NUCLEOTIDE SEQUENCE [LARGE SCALE GENOMIC DNA]</scope>
    <source>
        <strain evidence="4 5">MSt1</strain>
    </source>
</reference>
<evidence type="ECO:0000259" key="3">
    <source>
        <dbReference type="PROSITE" id="PS50893"/>
    </source>
</evidence>
<dbReference type="Proteomes" id="UP000028123">
    <property type="component" value="Unassembled WGS sequence"/>
</dbReference>
<sequence>MASVLSMEKLAKYRQRDGEGSAALFSGVTAELEEGGRVALLGASGQGKSTLLRILAWLDAADEGELRLGGKPASAWKPQEWRTKVAYVAQQAVMLPGTVEDNLSAVSRLHRRPFDRPLATRCMEALGLGGMAWSKPAGELSGGEKQRLALVRSLLLRPDVLLLDEVTASLDPHSRTAAERLLREWNEREGTAQLWVTHDLEQARSVSRRVWFMAEGTLLENRETQAFFLAPDTESGRRFAAALSVAAPSGKEEAECPTWR</sequence>
<dbReference type="InterPro" id="IPR017871">
    <property type="entry name" value="ABC_transporter-like_CS"/>
</dbReference>
<dbReference type="eggNOG" id="COG4619">
    <property type="taxonomic scope" value="Bacteria"/>
</dbReference>
<dbReference type="InterPro" id="IPR027417">
    <property type="entry name" value="P-loop_NTPase"/>
</dbReference>
<dbReference type="PANTHER" id="PTHR43119">
    <property type="entry name" value="ABC TRANSPORT PROTEIN ATP-BINDING COMPONENT-RELATED"/>
    <property type="match status" value="1"/>
</dbReference>
<evidence type="ECO:0000256" key="2">
    <source>
        <dbReference type="ARBA" id="ARBA00022840"/>
    </source>
</evidence>
<evidence type="ECO:0000256" key="1">
    <source>
        <dbReference type="ARBA" id="ARBA00022741"/>
    </source>
</evidence>
<evidence type="ECO:0000313" key="5">
    <source>
        <dbReference type="Proteomes" id="UP000028123"/>
    </source>
</evidence>
<keyword evidence="2" id="KW-0067">ATP-binding</keyword>
<keyword evidence="5" id="KW-1185">Reference proteome</keyword>
<dbReference type="PROSITE" id="PS00211">
    <property type="entry name" value="ABC_TRANSPORTER_1"/>
    <property type="match status" value="1"/>
</dbReference>
<keyword evidence="1" id="KW-0547">Nucleotide-binding</keyword>
<gene>
    <name evidence="4" type="ORF">ET33_03155</name>
</gene>
<dbReference type="SUPFAM" id="SSF52540">
    <property type="entry name" value="P-loop containing nucleoside triphosphate hydrolases"/>
    <property type="match status" value="1"/>
</dbReference>
<evidence type="ECO:0000313" key="4">
    <source>
        <dbReference type="EMBL" id="KEQ25727.1"/>
    </source>
</evidence>
<protein>
    <submittedName>
        <fullName evidence="4">ABC transporter</fullName>
    </submittedName>
</protein>
<dbReference type="PANTHER" id="PTHR43119:SF1">
    <property type="entry name" value="ABC TRANSPORTER DOMAIN-CONTAINING PROTEIN"/>
    <property type="match status" value="1"/>
</dbReference>
<feature type="domain" description="ABC transporter" evidence="3">
    <location>
        <begin position="5"/>
        <end position="240"/>
    </location>
</feature>
<accession>A0A081P4V4</accession>
<name>A0A081P4V4_9BACL</name>
<dbReference type="PROSITE" id="PS50893">
    <property type="entry name" value="ABC_TRANSPORTER_2"/>
    <property type="match status" value="1"/>
</dbReference>
<dbReference type="Pfam" id="PF00005">
    <property type="entry name" value="ABC_tran"/>
    <property type="match status" value="1"/>
</dbReference>
<dbReference type="Gene3D" id="3.40.50.300">
    <property type="entry name" value="P-loop containing nucleotide triphosphate hydrolases"/>
    <property type="match status" value="1"/>
</dbReference>
<organism evidence="4 5">
    <name type="scientific">Paenibacillus tyrfis</name>
    <dbReference type="NCBI Taxonomy" id="1501230"/>
    <lineage>
        <taxon>Bacteria</taxon>
        <taxon>Bacillati</taxon>
        <taxon>Bacillota</taxon>
        <taxon>Bacilli</taxon>
        <taxon>Bacillales</taxon>
        <taxon>Paenibacillaceae</taxon>
        <taxon>Paenibacillus</taxon>
    </lineage>
</organism>
<dbReference type="InterPro" id="IPR003593">
    <property type="entry name" value="AAA+_ATPase"/>
</dbReference>
<dbReference type="GO" id="GO:0016887">
    <property type="term" value="F:ATP hydrolysis activity"/>
    <property type="evidence" value="ECO:0007669"/>
    <property type="project" value="InterPro"/>
</dbReference>
<dbReference type="EMBL" id="JNVM01000010">
    <property type="protein sequence ID" value="KEQ25727.1"/>
    <property type="molecule type" value="Genomic_DNA"/>
</dbReference>
<proteinExistence type="predicted"/>
<dbReference type="SMART" id="SM00382">
    <property type="entry name" value="AAA"/>
    <property type="match status" value="1"/>
</dbReference>
<dbReference type="RefSeq" id="WP_036682283.1">
    <property type="nucleotide sequence ID" value="NZ_JNVM01000010.1"/>
</dbReference>